<comment type="caution">
    <text evidence="1">The sequence shown here is derived from an EMBL/GenBank/DDBJ whole genome shotgun (WGS) entry which is preliminary data.</text>
</comment>
<dbReference type="Proteomes" id="UP000670475">
    <property type="component" value="Unassembled WGS sequence"/>
</dbReference>
<sequence length="148" mass="16311">MESPEPARRTALSVPAVRRLVTQWQAALARRPSAADLLPHLANGLLLELPGRTVRGTDEFQGHFEEFRAWYRGRAGGFGFLGARPAEEVRIQLVSPIHAEVTITRAGSAAPQQETTRQIWRVVLQGGVPRIRGIAFVQHPPVVALTRP</sequence>
<dbReference type="EMBL" id="JAGIQL010000004">
    <property type="protein sequence ID" value="MBP0456296.1"/>
    <property type="molecule type" value="Genomic_DNA"/>
</dbReference>
<keyword evidence="2" id="KW-1185">Reference proteome</keyword>
<protein>
    <submittedName>
        <fullName evidence="1">Uncharacterized protein</fullName>
    </submittedName>
</protein>
<gene>
    <name evidence="1" type="ORF">JFN87_02105</name>
</gene>
<name>A0A940M9C7_9ACTN</name>
<organism evidence="1 2">
    <name type="scientific">Streptomyces montanisoli</name>
    <dbReference type="NCBI Taxonomy" id="2798581"/>
    <lineage>
        <taxon>Bacteria</taxon>
        <taxon>Bacillati</taxon>
        <taxon>Actinomycetota</taxon>
        <taxon>Actinomycetes</taxon>
        <taxon>Kitasatosporales</taxon>
        <taxon>Streptomycetaceae</taxon>
        <taxon>Streptomyces</taxon>
    </lineage>
</organism>
<evidence type="ECO:0000313" key="2">
    <source>
        <dbReference type="Proteomes" id="UP000670475"/>
    </source>
</evidence>
<dbReference type="AlphaFoldDB" id="A0A940M9C7"/>
<reference evidence="1" key="1">
    <citation type="submission" date="2021-03" db="EMBL/GenBank/DDBJ databases">
        <title>Whole genome sequence of Streptomyces bomunensis MMS17-BM035.</title>
        <authorList>
            <person name="Lee J.H."/>
        </authorList>
    </citation>
    <scope>NUCLEOTIDE SEQUENCE</scope>
    <source>
        <strain evidence="1">MMS17-BM035</strain>
    </source>
</reference>
<dbReference type="RefSeq" id="WP_209338087.1">
    <property type="nucleotide sequence ID" value="NZ_JAGIQL010000004.1"/>
</dbReference>
<accession>A0A940M9C7</accession>
<evidence type="ECO:0000313" key="1">
    <source>
        <dbReference type="EMBL" id="MBP0456296.1"/>
    </source>
</evidence>
<proteinExistence type="predicted"/>